<dbReference type="Pfam" id="PF07287">
    <property type="entry name" value="AtuA"/>
    <property type="match status" value="1"/>
</dbReference>
<gene>
    <name evidence="2" type="ORF">MNBD_IGNAVI01-2526</name>
</gene>
<name>A0A3B1CCK3_9ZZZZ</name>
<organism evidence="2">
    <name type="scientific">hydrothermal vent metagenome</name>
    <dbReference type="NCBI Taxonomy" id="652676"/>
    <lineage>
        <taxon>unclassified sequences</taxon>
        <taxon>metagenomes</taxon>
        <taxon>ecological metagenomes</taxon>
    </lineage>
</organism>
<dbReference type="PANTHER" id="PTHR47708:SF2">
    <property type="entry name" value="SI:CH73-132F6.5"/>
    <property type="match status" value="1"/>
</dbReference>
<dbReference type="PANTHER" id="PTHR47708">
    <property type="match status" value="1"/>
</dbReference>
<dbReference type="GO" id="GO:0016829">
    <property type="term" value="F:lyase activity"/>
    <property type="evidence" value="ECO:0007669"/>
    <property type="project" value="UniProtKB-KW"/>
</dbReference>
<feature type="non-terminal residue" evidence="2">
    <location>
        <position position="456"/>
    </location>
</feature>
<evidence type="ECO:0000313" key="2">
    <source>
        <dbReference type="EMBL" id="VAX22413.1"/>
    </source>
</evidence>
<evidence type="ECO:0000259" key="1">
    <source>
        <dbReference type="Pfam" id="PF07287"/>
    </source>
</evidence>
<accession>A0A3B1CCK3</accession>
<keyword evidence="2" id="KW-0456">Lyase</keyword>
<dbReference type="EMBL" id="UOGD01000226">
    <property type="protein sequence ID" value="VAX22413.1"/>
    <property type="molecule type" value="Genomic_DNA"/>
</dbReference>
<dbReference type="InterPro" id="IPR010839">
    <property type="entry name" value="AtuA_N"/>
</dbReference>
<protein>
    <submittedName>
        <fullName evidence="2">3-hydroxy-3isohexenylglutaryl-CoA:acetate lyase</fullName>
    </submittedName>
</protein>
<proteinExistence type="predicted"/>
<sequence length="456" mass="50621">MKNKLRIANAGGFWGDDLSAFKRQLEGGELDYITMDFLAEITMSILRKQQLRNPELGYVTDFVDQIEESAELIKERNVKVITNAGGINPGKCGRIITEILKRKNVDLKVAVVDGDNIADDLSEYYPEKESFVNLETEEKFENIKSRVQSANVYLGIPPIVKALELGADIIVCGRVTDTSITIAPMVFEFGWELNDWDKIASGLIAGHIIECGAQSTGGNFTDWQLINKWDNFGYPIVEVFPDSTFVVTKHHNTGGIVTVDTVREQLVYEMGDPSFYISPDVIANFLTIQLAADGENRVKVWGIKGEPSTKTFKVSMAYEDGFSANGTIIISGDNALQKAEIFAKAFWTRINLEFEKTNTEFIGYNACQKSMVKEIEPNEVLLKLSVYDNDKNKLSEFSKGIAPLILSGPPGVAVTGGRPRIQNVMSYWPTLISKELITARVALLDSNGEIDKTETV</sequence>
<feature type="domain" description="Acyclic terpene utilisation N-terminal" evidence="1">
    <location>
        <begin position="5"/>
        <end position="442"/>
    </location>
</feature>
<reference evidence="2" key="1">
    <citation type="submission" date="2018-06" db="EMBL/GenBank/DDBJ databases">
        <authorList>
            <person name="Zhirakovskaya E."/>
        </authorList>
    </citation>
    <scope>NUCLEOTIDE SEQUENCE</scope>
</reference>
<dbReference type="AlphaFoldDB" id="A0A3B1CCK3"/>